<sequence length="140" mass="15831">MKFFQKEIQLQPFKRGFHLITDNIIRALPELAEIRNGQLQIFIKHTSASLTINENADPSVRVDLESHFNEMIPENAPYFIHTYEGPDDMPAHIKASLLGATLQLPITDGRLNLGVWQGIYLCEHRNHGGGRKLVLTAFGL</sequence>
<comment type="caution">
    <text evidence="2">The sequence shown here is derived from an EMBL/GenBank/DDBJ whole genome shotgun (WGS) entry which is preliminary data.</text>
</comment>
<accession>A0ABW3D307</accession>
<comment type="similarity">
    <text evidence="1">Belongs to the UPF0047 family.</text>
</comment>
<dbReference type="Gene3D" id="2.60.120.460">
    <property type="entry name" value="YjbQ-like"/>
    <property type="match status" value="1"/>
</dbReference>
<protein>
    <submittedName>
        <fullName evidence="2">Secondary thiamine-phosphate synthase enzyme YjbQ</fullName>
    </submittedName>
</protein>
<dbReference type="PANTHER" id="PTHR30615:SF8">
    <property type="entry name" value="UPF0047 PROTEIN C4A8.02C"/>
    <property type="match status" value="1"/>
</dbReference>
<dbReference type="EMBL" id="JBHTJH010000017">
    <property type="protein sequence ID" value="MFD0863847.1"/>
    <property type="molecule type" value="Genomic_DNA"/>
</dbReference>
<name>A0ABW3D307_9FLAO</name>
<dbReference type="InterPro" id="IPR001602">
    <property type="entry name" value="UPF0047_YjbQ-like"/>
</dbReference>
<evidence type="ECO:0000256" key="1">
    <source>
        <dbReference type="ARBA" id="ARBA00005534"/>
    </source>
</evidence>
<dbReference type="PIRSF" id="PIRSF004681">
    <property type="entry name" value="UCP004681"/>
    <property type="match status" value="1"/>
</dbReference>
<organism evidence="2 3">
    <name type="scientific">Sungkyunkwania multivorans</name>
    <dbReference type="NCBI Taxonomy" id="1173618"/>
    <lineage>
        <taxon>Bacteria</taxon>
        <taxon>Pseudomonadati</taxon>
        <taxon>Bacteroidota</taxon>
        <taxon>Flavobacteriia</taxon>
        <taxon>Flavobacteriales</taxon>
        <taxon>Flavobacteriaceae</taxon>
        <taxon>Sungkyunkwania</taxon>
    </lineage>
</organism>
<evidence type="ECO:0000313" key="3">
    <source>
        <dbReference type="Proteomes" id="UP001596978"/>
    </source>
</evidence>
<dbReference type="RefSeq" id="WP_386410347.1">
    <property type="nucleotide sequence ID" value="NZ_JBHTJH010000017.1"/>
</dbReference>
<dbReference type="Pfam" id="PF01894">
    <property type="entry name" value="YjbQ"/>
    <property type="match status" value="1"/>
</dbReference>
<dbReference type="NCBIfam" id="TIGR00149">
    <property type="entry name" value="TIGR00149_YjbQ"/>
    <property type="match status" value="1"/>
</dbReference>
<evidence type="ECO:0000313" key="2">
    <source>
        <dbReference type="EMBL" id="MFD0863847.1"/>
    </source>
</evidence>
<dbReference type="SUPFAM" id="SSF111038">
    <property type="entry name" value="YjbQ-like"/>
    <property type="match status" value="1"/>
</dbReference>
<keyword evidence="3" id="KW-1185">Reference proteome</keyword>
<reference evidence="3" key="1">
    <citation type="journal article" date="2019" name="Int. J. Syst. Evol. Microbiol.">
        <title>The Global Catalogue of Microorganisms (GCM) 10K type strain sequencing project: providing services to taxonomists for standard genome sequencing and annotation.</title>
        <authorList>
            <consortium name="The Broad Institute Genomics Platform"/>
            <consortium name="The Broad Institute Genome Sequencing Center for Infectious Disease"/>
            <person name="Wu L."/>
            <person name="Ma J."/>
        </authorList>
    </citation>
    <scope>NUCLEOTIDE SEQUENCE [LARGE SCALE GENOMIC DNA]</scope>
    <source>
        <strain evidence="3">CCUG 62952</strain>
    </source>
</reference>
<dbReference type="Proteomes" id="UP001596978">
    <property type="component" value="Unassembled WGS sequence"/>
</dbReference>
<proteinExistence type="inferred from homology"/>
<dbReference type="InterPro" id="IPR035917">
    <property type="entry name" value="YjbQ-like_sf"/>
</dbReference>
<gene>
    <name evidence="2" type="ORF">ACFQ1M_16650</name>
</gene>
<dbReference type="PANTHER" id="PTHR30615">
    <property type="entry name" value="UNCHARACTERIZED PROTEIN YJBQ-RELATED"/>
    <property type="match status" value="1"/>
</dbReference>